<organism evidence="1 2">
    <name type="scientific">Setaria italica</name>
    <name type="common">Foxtail millet</name>
    <name type="synonym">Panicum italicum</name>
    <dbReference type="NCBI Taxonomy" id="4555"/>
    <lineage>
        <taxon>Eukaryota</taxon>
        <taxon>Viridiplantae</taxon>
        <taxon>Streptophyta</taxon>
        <taxon>Embryophyta</taxon>
        <taxon>Tracheophyta</taxon>
        <taxon>Spermatophyta</taxon>
        <taxon>Magnoliopsida</taxon>
        <taxon>Liliopsida</taxon>
        <taxon>Poales</taxon>
        <taxon>Poaceae</taxon>
        <taxon>PACMAD clade</taxon>
        <taxon>Panicoideae</taxon>
        <taxon>Panicodae</taxon>
        <taxon>Paniceae</taxon>
        <taxon>Cenchrinae</taxon>
        <taxon>Setaria</taxon>
    </lineage>
</organism>
<protein>
    <submittedName>
        <fullName evidence="1">Uncharacterized protein</fullName>
    </submittedName>
</protein>
<dbReference type="Gramene" id="KQL11943">
    <property type="protein sequence ID" value="KQL11943"/>
    <property type="gene ID" value="SETIT_007782mg"/>
</dbReference>
<dbReference type="InParanoid" id="K3Y0S1"/>
<dbReference type="EnsemblPlants" id="KQL11943">
    <property type="protein sequence ID" value="KQL11943"/>
    <property type="gene ID" value="SETIT_007782mg"/>
</dbReference>
<evidence type="ECO:0000313" key="2">
    <source>
        <dbReference type="Proteomes" id="UP000004995"/>
    </source>
</evidence>
<evidence type="ECO:0000313" key="1">
    <source>
        <dbReference type="EnsemblPlants" id="KQL11943"/>
    </source>
</evidence>
<dbReference type="EMBL" id="AGNK02002666">
    <property type="status" value="NOT_ANNOTATED_CDS"/>
    <property type="molecule type" value="Genomic_DNA"/>
</dbReference>
<proteinExistence type="predicted"/>
<reference evidence="1" key="2">
    <citation type="submission" date="2018-08" db="UniProtKB">
        <authorList>
            <consortium name="EnsemblPlants"/>
        </authorList>
    </citation>
    <scope>IDENTIFICATION</scope>
    <source>
        <strain evidence="1">Yugu1</strain>
    </source>
</reference>
<reference evidence="2" key="1">
    <citation type="journal article" date="2012" name="Nat. Biotechnol.">
        <title>Reference genome sequence of the model plant Setaria.</title>
        <authorList>
            <person name="Bennetzen J.L."/>
            <person name="Schmutz J."/>
            <person name="Wang H."/>
            <person name="Percifield R."/>
            <person name="Hawkins J."/>
            <person name="Pontaroli A.C."/>
            <person name="Estep M."/>
            <person name="Feng L."/>
            <person name="Vaughn J.N."/>
            <person name="Grimwood J."/>
            <person name="Jenkins J."/>
            <person name="Barry K."/>
            <person name="Lindquist E."/>
            <person name="Hellsten U."/>
            <person name="Deshpande S."/>
            <person name="Wang X."/>
            <person name="Wu X."/>
            <person name="Mitros T."/>
            <person name="Triplett J."/>
            <person name="Yang X."/>
            <person name="Ye C.Y."/>
            <person name="Mauro-Herrera M."/>
            <person name="Wang L."/>
            <person name="Li P."/>
            <person name="Sharma M."/>
            <person name="Sharma R."/>
            <person name="Ronald P.C."/>
            <person name="Panaud O."/>
            <person name="Kellogg E.A."/>
            <person name="Brutnell T.P."/>
            <person name="Doust A.N."/>
            <person name="Tuskan G.A."/>
            <person name="Rokhsar D."/>
            <person name="Devos K.M."/>
        </authorList>
    </citation>
    <scope>NUCLEOTIDE SEQUENCE [LARGE SCALE GENOMIC DNA]</scope>
    <source>
        <strain evidence="2">cv. Yugu1</strain>
    </source>
</reference>
<sequence>MRMYVAFPGLDWHQQHHQSGYNHTSGELHVAFKPLYREERNHPPELVMDASYKRNKYKPY</sequence>
<name>K3Y0S1_SETIT</name>
<keyword evidence="2" id="KW-1185">Reference proteome</keyword>
<dbReference type="AlphaFoldDB" id="K3Y0S1"/>
<dbReference type="Proteomes" id="UP000004995">
    <property type="component" value="Unassembled WGS sequence"/>
</dbReference>
<accession>K3Y0S1</accession>
<dbReference type="HOGENOM" id="CLU_2946062_0_0_1"/>